<evidence type="ECO:0000256" key="5">
    <source>
        <dbReference type="ARBA" id="ARBA00023239"/>
    </source>
</evidence>
<sequence>MALDTPLAADTPIASLPETLVVGVLALQGAFAEHIHYLESVRVKGHTVKAIAVRTPEELATCHALVIPGGESTAITRVAARTAGLLPLLQAFVADPERPVYGTCAGMILMADADGVGGGKRKGDGAAWGGMQGLRVWRNLYGGQLESFEQEISIPALANPERPFNAIFIRAPAVHSLVASPNYTTEVIASLPAERVPAPPPADSALGAPDVEATPYVMLRQGRKLVTSFHPELSGDARVHQYWIESCVLGR</sequence>
<dbReference type="InterPro" id="IPR021196">
    <property type="entry name" value="PdxT/SNO_CS"/>
</dbReference>
<comment type="catalytic activity">
    <reaction evidence="6">
        <text>L-glutamine + H2O = L-glutamate + NH4(+)</text>
        <dbReference type="Rhea" id="RHEA:15889"/>
        <dbReference type="ChEBI" id="CHEBI:15377"/>
        <dbReference type="ChEBI" id="CHEBI:28938"/>
        <dbReference type="ChEBI" id="CHEBI:29985"/>
        <dbReference type="ChEBI" id="CHEBI:58359"/>
        <dbReference type="EC" id="3.5.1.2"/>
    </reaction>
</comment>
<dbReference type="InterPro" id="IPR029062">
    <property type="entry name" value="Class_I_gatase-like"/>
</dbReference>
<evidence type="ECO:0000256" key="6">
    <source>
        <dbReference type="ARBA" id="ARBA00049534"/>
    </source>
</evidence>
<dbReference type="GO" id="GO:0016829">
    <property type="term" value="F:lyase activity"/>
    <property type="evidence" value="ECO:0007669"/>
    <property type="project" value="UniProtKB-KW"/>
</dbReference>
<evidence type="ECO:0000256" key="4">
    <source>
        <dbReference type="ARBA" id="ARBA00022962"/>
    </source>
</evidence>
<dbReference type="GeneID" id="87811371"/>
<accession>A0AAF1BL51</accession>
<evidence type="ECO:0000313" key="9">
    <source>
        <dbReference type="EMBL" id="WOO84687.1"/>
    </source>
</evidence>
<dbReference type="FunFam" id="3.40.50.880:FF:000077">
    <property type="entry name" value="Unplaced genomic scaffold supercont2.4, whole genome shotgun sequence"/>
    <property type="match status" value="1"/>
</dbReference>
<evidence type="ECO:0000313" key="10">
    <source>
        <dbReference type="Proteomes" id="UP000827549"/>
    </source>
</evidence>
<dbReference type="InterPro" id="IPR002161">
    <property type="entry name" value="PdxT/SNO"/>
</dbReference>
<dbReference type="SUPFAM" id="SSF52317">
    <property type="entry name" value="Class I glutamine amidotransferase-like"/>
    <property type="match status" value="1"/>
</dbReference>
<dbReference type="Pfam" id="PF01174">
    <property type="entry name" value="SNO"/>
    <property type="match status" value="1"/>
</dbReference>
<proteinExistence type="inferred from homology"/>
<comment type="similarity">
    <text evidence="1">Belongs to the glutaminase PdxT/SNO family.</text>
</comment>
<dbReference type="Proteomes" id="UP000827549">
    <property type="component" value="Chromosome 6"/>
</dbReference>
<evidence type="ECO:0000256" key="1">
    <source>
        <dbReference type="ARBA" id="ARBA00008345"/>
    </source>
</evidence>
<dbReference type="GO" id="GO:0005829">
    <property type="term" value="C:cytosol"/>
    <property type="evidence" value="ECO:0007669"/>
    <property type="project" value="TreeGrafter"/>
</dbReference>
<dbReference type="PIRSF" id="PIRSF005639">
    <property type="entry name" value="Glut_amidoT_SNO"/>
    <property type="match status" value="1"/>
</dbReference>
<keyword evidence="3" id="KW-0378">Hydrolase</keyword>
<protein>
    <recommendedName>
        <fullName evidence="2">glutaminase</fullName>
        <ecNumber evidence="2">3.5.1.2</ecNumber>
    </recommendedName>
</protein>
<evidence type="ECO:0000256" key="2">
    <source>
        <dbReference type="ARBA" id="ARBA00012918"/>
    </source>
</evidence>
<evidence type="ECO:0000256" key="7">
    <source>
        <dbReference type="PIRSR" id="PIRSR005639-1"/>
    </source>
</evidence>
<dbReference type="PROSITE" id="PS51130">
    <property type="entry name" value="PDXT_SNO_2"/>
    <property type="match status" value="1"/>
</dbReference>
<keyword evidence="4" id="KW-0315">Glutamine amidotransferase</keyword>
<dbReference type="PANTHER" id="PTHR31559">
    <property type="entry name" value="PYRIDOXAL 5'-PHOSPHATE SYNTHASE SUBUNIT SNO"/>
    <property type="match status" value="1"/>
</dbReference>
<dbReference type="GO" id="GO:0042823">
    <property type="term" value="P:pyridoxal phosphate biosynthetic process"/>
    <property type="evidence" value="ECO:0007669"/>
    <property type="project" value="InterPro"/>
</dbReference>
<dbReference type="PANTHER" id="PTHR31559:SF0">
    <property type="entry name" value="PYRIDOXAL 5'-PHOSPHATE SYNTHASE SUBUNIT SNO1-RELATED"/>
    <property type="match status" value="1"/>
</dbReference>
<evidence type="ECO:0000256" key="3">
    <source>
        <dbReference type="ARBA" id="ARBA00022801"/>
    </source>
</evidence>
<dbReference type="GO" id="GO:0004359">
    <property type="term" value="F:glutaminase activity"/>
    <property type="evidence" value="ECO:0007669"/>
    <property type="project" value="UniProtKB-EC"/>
</dbReference>
<feature type="active site" description="Nucleophile" evidence="7">
    <location>
        <position position="104"/>
    </location>
</feature>
<dbReference type="RefSeq" id="XP_062630713.1">
    <property type="nucleotide sequence ID" value="XM_062774729.1"/>
</dbReference>
<feature type="active site" description="Charge relay system" evidence="7">
    <location>
        <position position="232"/>
    </location>
</feature>
<dbReference type="PROSITE" id="PS01236">
    <property type="entry name" value="PDXT_SNO_1"/>
    <property type="match status" value="1"/>
</dbReference>
<feature type="binding site" evidence="8">
    <location>
        <begin position="169"/>
        <end position="170"/>
    </location>
    <ligand>
        <name>L-glutamine</name>
        <dbReference type="ChEBI" id="CHEBI:58359"/>
    </ligand>
</feature>
<reference evidence="9" key="1">
    <citation type="submission" date="2023-10" db="EMBL/GenBank/DDBJ databases">
        <authorList>
            <person name="Noh H."/>
        </authorList>
    </citation>
    <scope>NUCLEOTIDE SEQUENCE</scope>
    <source>
        <strain evidence="9">DUCC4014</strain>
    </source>
</reference>
<gene>
    <name evidence="9" type="primary">pdxT</name>
    <name evidence="9" type="ORF">LOC62_06G008204</name>
</gene>
<keyword evidence="5" id="KW-0456">Lyase</keyword>
<name>A0AAF1BL51_9TREE</name>
<dbReference type="AlphaFoldDB" id="A0AAF1BL51"/>
<dbReference type="GO" id="GO:1903600">
    <property type="term" value="C:glutaminase complex"/>
    <property type="evidence" value="ECO:0007669"/>
    <property type="project" value="TreeGrafter"/>
</dbReference>
<feature type="active site" description="Charge relay system" evidence="7">
    <location>
        <position position="230"/>
    </location>
</feature>
<feature type="binding site" evidence="8">
    <location>
        <begin position="70"/>
        <end position="72"/>
    </location>
    <ligand>
        <name>L-glutamine</name>
        <dbReference type="ChEBI" id="CHEBI:58359"/>
    </ligand>
</feature>
<organism evidence="9 10">
    <name type="scientific">Vanrija pseudolonga</name>
    <dbReference type="NCBI Taxonomy" id="143232"/>
    <lineage>
        <taxon>Eukaryota</taxon>
        <taxon>Fungi</taxon>
        <taxon>Dikarya</taxon>
        <taxon>Basidiomycota</taxon>
        <taxon>Agaricomycotina</taxon>
        <taxon>Tremellomycetes</taxon>
        <taxon>Trichosporonales</taxon>
        <taxon>Trichosporonaceae</taxon>
        <taxon>Vanrija</taxon>
    </lineage>
</organism>
<feature type="binding site" evidence="8">
    <location>
        <position position="138"/>
    </location>
    <ligand>
        <name>L-glutamine</name>
        <dbReference type="ChEBI" id="CHEBI:58359"/>
    </ligand>
</feature>
<evidence type="ECO:0000256" key="8">
    <source>
        <dbReference type="PIRSR" id="PIRSR005639-2"/>
    </source>
</evidence>
<dbReference type="NCBIfam" id="TIGR03800">
    <property type="entry name" value="PLP_synth_Pdx2"/>
    <property type="match status" value="1"/>
</dbReference>
<dbReference type="EC" id="3.5.1.2" evidence="2"/>
<dbReference type="EMBL" id="CP086719">
    <property type="protein sequence ID" value="WOO84687.1"/>
    <property type="molecule type" value="Genomic_DNA"/>
</dbReference>
<keyword evidence="10" id="KW-1185">Reference proteome</keyword>
<dbReference type="Gene3D" id="3.40.50.880">
    <property type="match status" value="1"/>
</dbReference>
<dbReference type="PROSITE" id="PS51273">
    <property type="entry name" value="GATASE_TYPE_1"/>
    <property type="match status" value="1"/>
</dbReference>
<dbReference type="GO" id="GO:0008614">
    <property type="term" value="P:pyridoxine metabolic process"/>
    <property type="evidence" value="ECO:0007669"/>
    <property type="project" value="TreeGrafter"/>
</dbReference>